<comment type="caution">
    <text evidence="2">The sequence shown here is derived from an EMBL/GenBank/DDBJ whole genome shotgun (WGS) entry which is preliminary data.</text>
</comment>
<keyword evidence="3" id="KW-1185">Reference proteome</keyword>
<accession>A0A1R3FUJ8</accession>
<evidence type="ECO:0000256" key="1">
    <source>
        <dbReference type="SAM" id="MobiDB-lite"/>
    </source>
</evidence>
<dbReference type="AlphaFoldDB" id="A0A1R3FUJ8"/>
<feature type="region of interest" description="Disordered" evidence="1">
    <location>
        <begin position="1"/>
        <end position="21"/>
    </location>
</feature>
<reference evidence="2 3" key="1">
    <citation type="submission" date="2013-09" db="EMBL/GenBank/DDBJ databases">
        <title>Corchorus capsularis genome sequencing.</title>
        <authorList>
            <person name="Alam M."/>
            <person name="Haque M.S."/>
            <person name="Islam M.S."/>
            <person name="Emdad E.M."/>
            <person name="Islam M.M."/>
            <person name="Ahmed B."/>
            <person name="Halim A."/>
            <person name="Hossen Q.M.M."/>
            <person name="Hossain M.Z."/>
            <person name="Ahmed R."/>
            <person name="Khan M.M."/>
            <person name="Islam R."/>
            <person name="Rashid M.M."/>
            <person name="Khan S.A."/>
            <person name="Rahman M.S."/>
            <person name="Alam M."/>
        </authorList>
    </citation>
    <scope>NUCLEOTIDE SEQUENCE [LARGE SCALE GENOMIC DNA]</scope>
    <source>
        <strain evidence="3">cv. CVL-1</strain>
        <tissue evidence="2">Whole seedling</tissue>
    </source>
</reference>
<dbReference type="Proteomes" id="UP000188268">
    <property type="component" value="Unassembled WGS sequence"/>
</dbReference>
<gene>
    <name evidence="2" type="ORF">CCACVL1_30979</name>
</gene>
<proteinExistence type="predicted"/>
<dbReference type="EMBL" id="AWWV01016469">
    <property type="protein sequence ID" value="OMO49487.1"/>
    <property type="molecule type" value="Genomic_DNA"/>
</dbReference>
<evidence type="ECO:0000313" key="2">
    <source>
        <dbReference type="EMBL" id="OMO49487.1"/>
    </source>
</evidence>
<evidence type="ECO:0000313" key="3">
    <source>
        <dbReference type="Proteomes" id="UP000188268"/>
    </source>
</evidence>
<protein>
    <submittedName>
        <fullName evidence="2">Uncharacterized protein</fullName>
    </submittedName>
</protein>
<name>A0A1R3FUJ8_COCAP</name>
<organism evidence="2 3">
    <name type="scientific">Corchorus capsularis</name>
    <name type="common">Jute</name>
    <dbReference type="NCBI Taxonomy" id="210143"/>
    <lineage>
        <taxon>Eukaryota</taxon>
        <taxon>Viridiplantae</taxon>
        <taxon>Streptophyta</taxon>
        <taxon>Embryophyta</taxon>
        <taxon>Tracheophyta</taxon>
        <taxon>Spermatophyta</taxon>
        <taxon>Magnoliopsida</taxon>
        <taxon>eudicotyledons</taxon>
        <taxon>Gunneridae</taxon>
        <taxon>Pentapetalae</taxon>
        <taxon>rosids</taxon>
        <taxon>malvids</taxon>
        <taxon>Malvales</taxon>
        <taxon>Malvaceae</taxon>
        <taxon>Grewioideae</taxon>
        <taxon>Apeibeae</taxon>
        <taxon>Corchorus</taxon>
    </lineage>
</organism>
<sequence length="21" mass="2078">MANESDLAGSTKEGLVSIANA</sequence>